<sequence length="81" mass="9308">MQHGSELNKIWSNLEVDFDDLFFLIGELQDALDLRRVPRSDRVEAAFAAFKEFMNAGFTARDKTRAAIDEVENTLRAMNDN</sequence>
<name>A0A512NNP6_9HYPH</name>
<evidence type="ECO:0000313" key="1">
    <source>
        <dbReference type="EMBL" id="GEP60552.1"/>
    </source>
</evidence>
<dbReference type="AlphaFoldDB" id="A0A512NNP6"/>
<accession>A0A512NNP6</accession>
<keyword evidence="2" id="KW-1185">Reference proteome</keyword>
<proteinExistence type="predicted"/>
<dbReference type="RefSeq" id="WP_147155895.1">
    <property type="nucleotide sequence ID" value="NZ_BKAJ01000169.1"/>
</dbReference>
<comment type="caution">
    <text evidence="1">The sequence shown here is derived from an EMBL/GenBank/DDBJ whole genome shotgun (WGS) entry which is preliminary data.</text>
</comment>
<gene>
    <name evidence="1" type="ORF">RSO01_77180</name>
</gene>
<dbReference type="Proteomes" id="UP000321058">
    <property type="component" value="Unassembled WGS sequence"/>
</dbReference>
<dbReference type="EMBL" id="BKAJ01000169">
    <property type="protein sequence ID" value="GEP60552.1"/>
    <property type="molecule type" value="Genomic_DNA"/>
</dbReference>
<evidence type="ECO:0000313" key="2">
    <source>
        <dbReference type="Proteomes" id="UP000321058"/>
    </source>
</evidence>
<organism evidence="1 2">
    <name type="scientific">Reyranella soli</name>
    <dbReference type="NCBI Taxonomy" id="1230389"/>
    <lineage>
        <taxon>Bacteria</taxon>
        <taxon>Pseudomonadati</taxon>
        <taxon>Pseudomonadota</taxon>
        <taxon>Alphaproteobacteria</taxon>
        <taxon>Hyphomicrobiales</taxon>
        <taxon>Reyranellaceae</taxon>
        <taxon>Reyranella</taxon>
    </lineage>
</organism>
<reference evidence="1 2" key="1">
    <citation type="submission" date="2019-07" db="EMBL/GenBank/DDBJ databases">
        <title>Whole genome shotgun sequence of Reyranella soli NBRC 108950.</title>
        <authorList>
            <person name="Hosoyama A."/>
            <person name="Uohara A."/>
            <person name="Ohji S."/>
            <person name="Ichikawa N."/>
        </authorList>
    </citation>
    <scope>NUCLEOTIDE SEQUENCE [LARGE SCALE GENOMIC DNA]</scope>
    <source>
        <strain evidence="1 2">NBRC 108950</strain>
    </source>
</reference>
<protein>
    <submittedName>
        <fullName evidence="1">Uncharacterized protein</fullName>
    </submittedName>
</protein>